<sequence>MHHNLQIKTLSKNQAVLALRNRAKALQSFEGDKRCVRELINFICDCVKESRKVNSVLTQ</sequence>
<evidence type="ECO:0000313" key="2">
    <source>
        <dbReference type="Proteomes" id="UP000250235"/>
    </source>
</evidence>
<reference evidence="1 2" key="1">
    <citation type="journal article" date="2015" name="Proc. Natl. Acad. Sci. U.S.A.">
        <title>The resurrection genome of Boea hygrometrica: A blueprint for survival of dehydration.</title>
        <authorList>
            <person name="Xiao L."/>
            <person name="Yang G."/>
            <person name="Zhang L."/>
            <person name="Yang X."/>
            <person name="Zhao S."/>
            <person name="Ji Z."/>
            <person name="Zhou Q."/>
            <person name="Hu M."/>
            <person name="Wang Y."/>
            <person name="Chen M."/>
            <person name="Xu Y."/>
            <person name="Jin H."/>
            <person name="Xiao X."/>
            <person name="Hu G."/>
            <person name="Bao F."/>
            <person name="Hu Y."/>
            <person name="Wan P."/>
            <person name="Li L."/>
            <person name="Deng X."/>
            <person name="Kuang T."/>
            <person name="Xiang C."/>
            <person name="Zhu J.K."/>
            <person name="Oliver M.J."/>
            <person name="He Y."/>
        </authorList>
    </citation>
    <scope>NUCLEOTIDE SEQUENCE [LARGE SCALE GENOMIC DNA]</scope>
    <source>
        <strain evidence="2">cv. XS01</strain>
    </source>
</reference>
<keyword evidence="2" id="KW-1185">Reference proteome</keyword>
<dbReference type="Proteomes" id="UP000250235">
    <property type="component" value="Unassembled WGS sequence"/>
</dbReference>
<proteinExistence type="predicted"/>
<evidence type="ECO:0000313" key="1">
    <source>
        <dbReference type="EMBL" id="KZV25276.1"/>
    </source>
</evidence>
<dbReference type="AlphaFoldDB" id="A0A2Z7AV65"/>
<dbReference type="EMBL" id="KV011901">
    <property type="protein sequence ID" value="KZV25276.1"/>
    <property type="molecule type" value="Genomic_DNA"/>
</dbReference>
<protein>
    <submittedName>
        <fullName evidence="1">Uncharacterized protein</fullName>
    </submittedName>
</protein>
<gene>
    <name evidence="1" type="ORF">F511_16181</name>
</gene>
<organism evidence="1 2">
    <name type="scientific">Dorcoceras hygrometricum</name>
    <dbReference type="NCBI Taxonomy" id="472368"/>
    <lineage>
        <taxon>Eukaryota</taxon>
        <taxon>Viridiplantae</taxon>
        <taxon>Streptophyta</taxon>
        <taxon>Embryophyta</taxon>
        <taxon>Tracheophyta</taxon>
        <taxon>Spermatophyta</taxon>
        <taxon>Magnoliopsida</taxon>
        <taxon>eudicotyledons</taxon>
        <taxon>Gunneridae</taxon>
        <taxon>Pentapetalae</taxon>
        <taxon>asterids</taxon>
        <taxon>lamiids</taxon>
        <taxon>Lamiales</taxon>
        <taxon>Gesneriaceae</taxon>
        <taxon>Didymocarpoideae</taxon>
        <taxon>Trichosporeae</taxon>
        <taxon>Loxocarpinae</taxon>
        <taxon>Dorcoceras</taxon>
    </lineage>
</organism>
<name>A0A2Z7AV65_9LAMI</name>
<accession>A0A2Z7AV65</accession>